<accession>A0AAW2AK20</accession>
<evidence type="ECO:0000313" key="3">
    <source>
        <dbReference type="EMBL" id="KAK9973365.1"/>
    </source>
</evidence>
<sequence>MEGLGELICRNCNMVFHSAGLLDKHKAKFCIGTDLKDSIALWRGQRGFTQTENAAVKTVHPTRARTPDLIILKEQRNRQMDQRESSQGNTALNKLTEEFKKLRISFEQNLPRTQTKVFEEQGSVQQKADEQRALDLHKDHEQRLAEIRARNHQLEKEREDIEQRLAELGGRERTAHLEEVLQELRSQEQRNEEVLHQLSSHINSVKGLNPNEVQSNPPEEKKTRVLIYSVDGPLSAQIRALRLAYMQSGGSDPEVLAHMHDLQAEALTLEQARPRADGKTKGRRMKSPHRMLDPDVLAVEQENQRLEEEIFRIQLARERQKGEHGLIDIQKDHIHQMASLRAEIAFLKREIEKGRDRRPPNPQPPLPVFPGSSMALTHSALTQDQSSKQHSSMGSHVTDPMEALGPAAYDPVAGFVIFYDLVMGLEATLGSVRLLAGLYCNGEKLGQTTPMPHVQCQPLLSTKSPGNYAILAFKQPVPRVQPSPNVSLVLEIQTSKGLHLYNHEIKDLVTCGWAKLEIFDQHNQVYSGHWRLPFRSLPVQASLSPVQLNSVPQLGNMELCLRVANARHGDVQTLAKIDINNTNQYKYPSTVVSNTSAILATQVPSHTLQPSSNPLPSSLPQTDHAEESN</sequence>
<evidence type="ECO:0000313" key="4">
    <source>
        <dbReference type="Proteomes" id="UP001479290"/>
    </source>
</evidence>
<feature type="region of interest" description="Disordered" evidence="2">
    <location>
        <begin position="604"/>
        <end position="629"/>
    </location>
</feature>
<dbReference type="EMBL" id="JAWDJR010000006">
    <property type="protein sequence ID" value="KAK9973365.1"/>
    <property type="molecule type" value="Genomic_DNA"/>
</dbReference>
<dbReference type="InterPro" id="IPR038800">
    <property type="entry name" value="CCDC17"/>
</dbReference>
<reference evidence="3 4" key="1">
    <citation type="submission" date="2024-05" db="EMBL/GenBank/DDBJ databases">
        <title>A high-quality chromosomal-level genome assembly of Topmouth culter (Culter alburnus).</title>
        <authorList>
            <person name="Zhao H."/>
        </authorList>
    </citation>
    <scope>NUCLEOTIDE SEQUENCE [LARGE SCALE GENOMIC DNA]</scope>
    <source>
        <strain evidence="3">CATC2023</strain>
        <tissue evidence="3">Muscle</tissue>
    </source>
</reference>
<evidence type="ECO:0000256" key="1">
    <source>
        <dbReference type="SAM" id="Coils"/>
    </source>
</evidence>
<dbReference type="AlphaFoldDB" id="A0AAW2AK20"/>
<keyword evidence="4" id="KW-1185">Reference proteome</keyword>
<feature type="coiled-coil region" evidence="1">
    <location>
        <begin position="137"/>
        <end position="197"/>
    </location>
</feature>
<feature type="compositionally biased region" description="Polar residues" evidence="2">
    <location>
        <begin position="380"/>
        <end position="395"/>
    </location>
</feature>
<name>A0AAW2AK20_CULAL</name>
<protein>
    <recommendedName>
        <fullName evidence="5">Coiled-coil domain-containing protein 17</fullName>
    </recommendedName>
</protein>
<feature type="region of interest" description="Disordered" evidence="2">
    <location>
        <begin position="351"/>
        <end position="373"/>
    </location>
</feature>
<comment type="caution">
    <text evidence="3">The sequence shown here is derived from an EMBL/GenBank/DDBJ whole genome shotgun (WGS) entry which is preliminary data.</text>
</comment>
<feature type="compositionally biased region" description="Low complexity" evidence="2">
    <location>
        <begin position="608"/>
        <end position="621"/>
    </location>
</feature>
<gene>
    <name evidence="3" type="ORF">ABG768_024101</name>
</gene>
<dbReference type="PANTHER" id="PTHR33820:SF4">
    <property type="entry name" value="COILED-COIL DOMAIN-CONTAINING PROTEIN 17"/>
    <property type="match status" value="1"/>
</dbReference>
<proteinExistence type="predicted"/>
<evidence type="ECO:0000256" key="2">
    <source>
        <dbReference type="SAM" id="MobiDB-lite"/>
    </source>
</evidence>
<organism evidence="3 4">
    <name type="scientific">Culter alburnus</name>
    <name type="common">Topmouth culter</name>
    <dbReference type="NCBI Taxonomy" id="194366"/>
    <lineage>
        <taxon>Eukaryota</taxon>
        <taxon>Metazoa</taxon>
        <taxon>Chordata</taxon>
        <taxon>Craniata</taxon>
        <taxon>Vertebrata</taxon>
        <taxon>Euteleostomi</taxon>
        <taxon>Actinopterygii</taxon>
        <taxon>Neopterygii</taxon>
        <taxon>Teleostei</taxon>
        <taxon>Ostariophysi</taxon>
        <taxon>Cypriniformes</taxon>
        <taxon>Xenocyprididae</taxon>
        <taxon>Xenocypridinae</taxon>
        <taxon>Culter</taxon>
    </lineage>
</organism>
<dbReference type="PANTHER" id="PTHR33820">
    <property type="entry name" value="COILED-COIL DOMAIN-CONTAINING PROTEIN 17"/>
    <property type="match status" value="1"/>
</dbReference>
<evidence type="ECO:0008006" key="5">
    <source>
        <dbReference type="Google" id="ProtNLM"/>
    </source>
</evidence>
<feature type="region of interest" description="Disordered" evidence="2">
    <location>
        <begin position="380"/>
        <end position="399"/>
    </location>
</feature>
<dbReference type="Proteomes" id="UP001479290">
    <property type="component" value="Unassembled WGS sequence"/>
</dbReference>
<keyword evidence="1" id="KW-0175">Coiled coil</keyword>